<dbReference type="Proteomes" id="UP001062846">
    <property type="component" value="Chromosome 12"/>
</dbReference>
<organism evidence="1 2">
    <name type="scientific">Rhododendron molle</name>
    <name type="common">Chinese azalea</name>
    <name type="synonym">Azalea mollis</name>
    <dbReference type="NCBI Taxonomy" id="49168"/>
    <lineage>
        <taxon>Eukaryota</taxon>
        <taxon>Viridiplantae</taxon>
        <taxon>Streptophyta</taxon>
        <taxon>Embryophyta</taxon>
        <taxon>Tracheophyta</taxon>
        <taxon>Spermatophyta</taxon>
        <taxon>Magnoliopsida</taxon>
        <taxon>eudicotyledons</taxon>
        <taxon>Gunneridae</taxon>
        <taxon>Pentapetalae</taxon>
        <taxon>asterids</taxon>
        <taxon>Ericales</taxon>
        <taxon>Ericaceae</taxon>
        <taxon>Ericoideae</taxon>
        <taxon>Rhodoreae</taxon>
        <taxon>Rhododendron</taxon>
    </lineage>
</organism>
<comment type="caution">
    <text evidence="1">The sequence shown here is derived from an EMBL/GenBank/DDBJ whole genome shotgun (WGS) entry which is preliminary data.</text>
</comment>
<proteinExistence type="predicted"/>
<reference evidence="1" key="1">
    <citation type="submission" date="2022-02" db="EMBL/GenBank/DDBJ databases">
        <title>Plant Genome Project.</title>
        <authorList>
            <person name="Zhang R.-G."/>
        </authorList>
    </citation>
    <scope>NUCLEOTIDE SEQUENCE</scope>
    <source>
        <strain evidence="1">AT1</strain>
    </source>
</reference>
<dbReference type="EMBL" id="CM046399">
    <property type="protein sequence ID" value="KAI8528863.1"/>
    <property type="molecule type" value="Genomic_DNA"/>
</dbReference>
<sequence>MMSECMVPNWKERHQRQEQVVVVVEGGEGNRSSHVQYSQSQIQPHHQHHYHNTTVPVMPNYEVAELTWQNGQLAMNGLSSGGLLPTGPTKPTWNRAGDTLESVVHQATWPNQNLYPPLPKHDHNPAKVSSAVGSTIVKRAETLGRMHVGPKRVRSETDQCCGSFGSSIQEERSACAAASATFCKENDAPMVTWASFESPRNLKTKMTDEDSAGDLDGSENLEDQGRETTKGETGRSHSTRRSRAAAVHNQSERRRRDRINQKMRALQKLVPNASKTDKASMLDEVIEYLKQLQAQVHLMSNATRNNMPQMMTPAALGLHHQQQIQMSLLARMGMGMGVGLGMGMGMGPTFLPPPHPFVVPPMIPNHNLSQVTTDAAAVRSSVPFNNPYCTFLGQPINMDLYNKMAAVYQQQVNHTSLHKSSPFPSTHVQGGKEHLT</sequence>
<evidence type="ECO:0000313" key="2">
    <source>
        <dbReference type="Proteomes" id="UP001062846"/>
    </source>
</evidence>
<evidence type="ECO:0000313" key="1">
    <source>
        <dbReference type="EMBL" id="KAI8528863.1"/>
    </source>
</evidence>
<keyword evidence="2" id="KW-1185">Reference proteome</keyword>
<name>A0ACC0LL20_RHOML</name>
<protein>
    <submittedName>
        <fullName evidence="1">Uncharacterized protein</fullName>
    </submittedName>
</protein>
<gene>
    <name evidence="1" type="ORF">RHMOL_Rhmol12G0180400</name>
</gene>
<accession>A0ACC0LL20</accession>